<dbReference type="SUPFAM" id="SSF53032">
    <property type="entry name" value="tRNA-intron endonuclease catalytic domain-like"/>
    <property type="match status" value="1"/>
</dbReference>
<dbReference type="GO" id="GO:0000213">
    <property type="term" value="F:tRNA-intron lyase activity"/>
    <property type="evidence" value="ECO:0007669"/>
    <property type="project" value="UniProtKB-UniRule"/>
</dbReference>
<dbReference type="STRING" id="64571.A0A1Y2GZU4"/>
<dbReference type="InterPro" id="IPR036167">
    <property type="entry name" value="tRNA_intron_Endo_cat-like_sf"/>
</dbReference>
<evidence type="ECO:0000256" key="1">
    <source>
        <dbReference type="ARBA" id="ARBA00008078"/>
    </source>
</evidence>
<evidence type="ECO:0000256" key="5">
    <source>
        <dbReference type="PIRSR" id="PIRSR017250-50"/>
    </source>
</evidence>
<dbReference type="AlphaFoldDB" id="A0A1Y2GZU4"/>
<proteinExistence type="inferred from homology"/>
<dbReference type="InterPro" id="IPR016690">
    <property type="entry name" value="TSEN34"/>
</dbReference>
<dbReference type="InParanoid" id="A0A1Y2GZU4"/>
<accession>A0A1Y2GZU4</accession>
<comment type="caution">
    <text evidence="8">The sequence shown here is derived from an EMBL/GenBank/DDBJ whole genome shotgun (WGS) entry which is preliminary data.</text>
</comment>
<evidence type="ECO:0000259" key="7">
    <source>
        <dbReference type="Pfam" id="PF26577"/>
    </source>
</evidence>
<sequence>MAATINPYSSKPRIHLVGSEALVWDIQDVRKLRQTYRIVGSLTGSLARSPMQNIFQGLPLRLLPEEVYVLRSRDLVDLVDENRSYNVSDSAPRPDGFQASNLIAPAANNLMSATRSTSSDNSRNNNNNNASECAHLYLHTLSDCLPYYKPISPTEMSVSWTYPNTTRQQQKVAIFMHLWETHKFFLAPGMKFGGDYLLYKNDPLVCHADLIASVVQCSNQSLPLVDLATHARLATTVQKQHLICCCPSTTADTTTNVGKIYEPHEYEKAKETSTINSSPELWPHVSPPALPVPNKGHIMMFVVEWAGF</sequence>
<dbReference type="GeneID" id="33571519"/>
<dbReference type="FunCoup" id="A0A1Y2GZU4">
    <property type="interactions" value="53"/>
</dbReference>
<feature type="active site" evidence="5">
    <location>
        <position position="199"/>
    </location>
</feature>
<keyword evidence="2 4" id="KW-0819">tRNA processing</keyword>
<keyword evidence="3 4" id="KW-0456">Lyase</keyword>
<gene>
    <name evidence="8" type="ORF">BCR41DRAFT_418828</name>
</gene>
<comment type="function">
    <text evidence="4">Constitutes one of the two catalytic subunit of the tRNA-splicing endonuclease complex, a complex responsible for identification and cleavage of the splice sites in pre-tRNA. It cleaves pre-tRNA at the 5'- and 3'-splice sites to release the intron. The products are an intron and two tRNA half-molecules bearing 2',3'-cyclic phosphate and 5'-OH termini. There are no conserved sequences at the splice sites, but the intron is invariably located at the same site in the gene, placing the splice sites an invariant distance from the constant structural features of the tRNA body.</text>
</comment>
<dbReference type="InterPro" id="IPR011856">
    <property type="entry name" value="tRNA_endonuc-like_dom_sf"/>
</dbReference>
<dbReference type="CDD" id="cd22363">
    <property type="entry name" value="tRNA-intron_lyase_C"/>
    <property type="match status" value="1"/>
</dbReference>
<feature type="domain" description="tRNA intron endonuclease catalytic" evidence="6">
    <location>
        <begin position="170"/>
        <end position="247"/>
    </location>
</feature>
<dbReference type="EMBL" id="MCFF01000003">
    <property type="protein sequence ID" value="ORZ27830.1"/>
    <property type="molecule type" value="Genomic_DNA"/>
</dbReference>
<keyword evidence="9" id="KW-1185">Reference proteome</keyword>
<dbReference type="RefSeq" id="XP_021885533.1">
    <property type="nucleotide sequence ID" value="XM_022029676.1"/>
</dbReference>
<evidence type="ECO:0000313" key="8">
    <source>
        <dbReference type="EMBL" id="ORZ27830.1"/>
    </source>
</evidence>
<feature type="active site" evidence="5">
    <location>
        <position position="239"/>
    </location>
</feature>
<evidence type="ECO:0000256" key="3">
    <source>
        <dbReference type="ARBA" id="ARBA00023239"/>
    </source>
</evidence>
<evidence type="ECO:0000256" key="2">
    <source>
        <dbReference type="ARBA" id="ARBA00022694"/>
    </source>
</evidence>
<reference evidence="8 9" key="1">
    <citation type="submission" date="2016-07" db="EMBL/GenBank/DDBJ databases">
        <title>Pervasive Adenine N6-methylation of Active Genes in Fungi.</title>
        <authorList>
            <consortium name="DOE Joint Genome Institute"/>
            <person name="Mondo S.J."/>
            <person name="Dannebaum R.O."/>
            <person name="Kuo R.C."/>
            <person name="Labutti K."/>
            <person name="Haridas S."/>
            <person name="Kuo A."/>
            <person name="Salamov A."/>
            <person name="Ahrendt S.R."/>
            <person name="Lipzen A."/>
            <person name="Sullivan W."/>
            <person name="Andreopoulos W.B."/>
            <person name="Clum A."/>
            <person name="Lindquist E."/>
            <person name="Daum C."/>
            <person name="Ramamoorthy G.K."/>
            <person name="Gryganskyi A."/>
            <person name="Culley D."/>
            <person name="Magnuson J.K."/>
            <person name="James T.Y."/>
            <person name="O'Malley M.A."/>
            <person name="Stajich J.E."/>
            <person name="Spatafora J.W."/>
            <person name="Visel A."/>
            <person name="Grigoriev I.V."/>
        </authorList>
    </citation>
    <scope>NUCLEOTIDE SEQUENCE [LARGE SCALE GENOMIC DNA]</scope>
    <source>
        <strain evidence="8 9">NRRL 3116</strain>
    </source>
</reference>
<dbReference type="InterPro" id="IPR006677">
    <property type="entry name" value="tRNA_intron_Endonuc_cat-like"/>
</dbReference>
<dbReference type="PANTHER" id="PTHR13070:SF0">
    <property type="entry name" value="TRNA-SPLICING ENDONUCLEASE SUBUNIT SEN34"/>
    <property type="match status" value="1"/>
</dbReference>
<dbReference type="GO" id="GO:0000214">
    <property type="term" value="C:tRNA-intron endonuclease complex"/>
    <property type="evidence" value="ECO:0007669"/>
    <property type="project" value="UniProtKB-UniRule"/>
</dbReference>
<dbReference type="GO" id="GO:0000379">
    <property type="term" value="P:tRNA-type intron splice site recognition and cleavage"/>
    <property type="evidence" value="ECO:0007669"/>
    <property type="project" value="UniProtKB-UniRule"/>
</dbReference>
<dbReference type="PIRSF" id="PIRSF017250">
    <property type="entry name" value="tRNA_splic_SEN34"/>
    <property type="match status" value="1"/>
</dbReference>
<feature type="active site" evidence="5">
    <location>
        <position position="207"/>
    </location>
</feature>
<evidence type="ECO:0000259" key="6">
    <source>
        <dbReference type="Pfam" id="PF01974"/>
    </source>
</evidence>
<evidence type="ECO:0000313" key="9">
    <source>
        <dbReference type="Proteomes" id="UP000193648"/>
    </source>
</evidence>
<protein>
    <recommendedName>
        <fullName evidence="4">tRNA-splicing endonuclease subunit Sen34</fullName>
        <ecNumber evidence="4">4.6.1.16</ecNumber>
    </recommendedName>
</protein>
<dbReference type="EC" id="4.6.1.16" evidence="4"/>
<dbReference type="Pfam" id="PF26577">
    <property type="entry name" value="TSEN34_N"/>
    <property type="match status" value="1"/>
</dbReference>
<dbReference type="PANTHER" id="PTHR13070">
    <property type="entry name" value="TRNA-SPLICING ENDONUCLEASE SUBUNIT SEN34-RELATED"/>
    <property type="match status" value="1"/>
</dbReference>
<feature type="domain" description="TSEN34 N-terminal" evidence="7">
    <location>
        <begin position="13"/>
        <end position="81"/>
    </location>
</feature>
<dbReference type="Proteomes" id="UP000193648">
    <property type="component" value="Unassembled WGS sequence"/>
</dbReference>
<dbReference type="Pfam" id="PF01974">
    <property type="entry name" value="tRNA_int_endo"/>
    <property type="match status" value="1"/>
</dbReference>
<evidence type="ECO:0000256" key="4">
    <source>
        <dbReference type="PIRNR" id="PIRNR017250"/>
    </source>
</evidence>
<dbReference type="OrthoDB" id="48041at2759"/>
<dbReference type="Gene3D" id="3.40.1350.10">
    <property type="match status" value="1"/>
</dbReference>
<name>A0A1Y2GZU4_9FUNG</name>
<dbReference type="GO" id="GO:0003676">
    <property type="term" value="F:nucleic acid binding"/>
    <property type="evidence" value="ECO:0007669"/>
    <property type="project" value="InterPro"/>
</dbReference>
<organism evidence="8 9">
    <name type="scientific">Lobosporangium transversale</name>
    <dbReference type="NCBI Taxonomy" id="64571"/>
    <lineage>
        <taxon>Eukaryota</taxon>
        <taxon>Fungi</taxon>
        <taxon>Fungi incertae sedis</taxon>
        <taxon>Mucoromycota</taxon>
        <taxon>Mortierellomycotina</taxon>
        <taxon>Mortierellomycetes</taxon>
        <taxon>Mortierellales</taxon>
        <taxon>Mortierellaceae</taxon>
        <taxon>Lobosporangium</taxon>
    </lineage>
</organism>
<dbReference type="InterPro" id="IPR059049">
    <property type="entry name" value="TSEN34_N"/>
</dbReference>
<comment type="similarity">
    <text evidence="1 4">Belongs to the tRNA-intron endonuclease family.</text>
</comment>